<evidence type="ECO:0000256" key="1">
    <source>
        <dbReference type="SAM" id="MobiDB-lite"/>
    </source>
</evidence>
<name>A0AAD4HHK8_9AGAM</name>
<dbReference type="Proteomes" id="UP001195769">
    <property type="component" value="Unassembled WGS sequence"/>
</dbReference>
<feature type="compositionally biased region" description="Low complexity" evidence="1">
    <location>
        <begin position="37"/>
        <end position="46"/>
    </location>
</feature>
<feature type="region of interest" description="Disordered" evidence="1">
    <location>
        <begin position="104"/>
        <end position="159"/>
    </location>
</feature>
<gene>
    <name evidence="2" type="ORF">F5891DRAFT_1192666</name>
</gene>
<comment type="caution">
    <text evidence="2">The sequence shown here is derived from an EMBL/GenBank/DDBJ whole genome shotgun (WGS) entry which is preliminary data.</text>
</comment>
<proteinExistence type="predicted"/>
<feature type="compositionally biased region" description="Pro residues" evidence="1">
    <location>
        <begin position="14"/>
        <end position="36"/>
    </location>
</feature>
<feature type="region of interest" description="Disordered" evidence="1">
    <location>
        <begin position="1"/>
        <end position="46"/>
    </location>
</feature>
<accession>A0AAD4HHK8</accession>
<feature type="compositionally biased region" description="Low complexity" evidence="1">
    <location>
        <begin position="116"/>
        <end position="125"/>
    </location>
</feature>
<evidence type="ECO:0000313" key="3">
    <source>
        <dbReference type="Proteomes" id="UP001195769"/>
    </source>
</evidence>
<reference evidence="2" key="1">
    <citation type="journal article" date="2020" name="New Phytol.">
        <title>Comparative genomics reveals dynamic genome evolution in host specialist ectomycorrhizal fungi.</title>
        <authorList>
            <person name="Lofgren L.A."/>
            <person name="Nguyen N.H."/>
            <person name="Vilgalys R."/>
            <person name="Ruytinx J."/>
            <person name="Liao H.L."/>
            <person name="Branco S."/>
            <person name="Kuo A."/>
            <person name="LaButti K."/>
            <person name="Lipzen A."/>
            <person name="Andreopoulos W."/>
            <person name="Pangilinan J."/>
            <person name="Riley R."/>
            <person name="Hundley H."/>
            <person name="Na H."/>
            <person name="Barry K."/>
            <person name="Grigoriev I.V."/>
            <person name="Stajich J.E."/>
            <person name="Kennedy P.G."/>
        </authorList>
    </citation>
    <scope>NUCLEOTIDE SEQUENCE</scope>
    <source>
        <strain evidence="2">FC203</strain>
    </source>
</reference>
<keyword evidence="3" id="KW-1185">Reference proteome</keyword>
<evidence type="ECO:0000313" key="2">
    <source>
        <dbReference type="EMBL" id="KAG1896772.1"/>
    </source>
</evidence>
<dbReference type="RefSeq" id="XP_041222348.1">
    <property type="nucleotide sequence ID" value="XM_041367628.1"/>
</dbReference>
<protein>
    <submittedName>
        <fullName evidence="2">Uncharacterized protein</fullName>
    </submittedName>
</protein>
<sequence>MGPPQHVYSQALQPPHPPHHSFPPPLPIPSLPPLHSSPPLHQSPPLLYCPPPQSYFPSQFHAPPSLPAHHIHPTHRQTQNVQGTPVDPLSAVQASNRYMTLTPCFPSDHPQPRHTGSISGPSSSSHAPPLHQFQPFMSPAHHPPHNVEGHFPQPHSGYPLQESQARYLQSQHYYPQFGAPYPGGM</sequence>
<dbReference type="GeneID" id="64661926"/>
<dbReference type="EMBL" id="JABBWK010000052">
    <property type="protein sequence ID" value="KAG1896772.1"/>
    <property type="molecule type" value="Genomic_DNA"/>
</dbReference>
<organism evidence="2 3">
    <name type="scientific">Suillus fuscotomentosus</name>
    <dbReference type="NCBI Taxonomy" id="1912939"/>
    <lineage>
        <taxon>Eukaryota</taxon>
        <taxon>Fungi</taxon>
        <taxon>Dikarya</taxon>
        <taxon>Basidiomycota</taxon>
        <taxon>Agaricomycotina</taxon>
        <taxon>Agaricomycetes</taxon>
        <taxon>Agaricomycetidae</taxon>
        <taxon>Boletales</taxon>
        <taxon>Suillineae</taxon>
        <taxon>Suillaceae</taxon>
        <taxon>Suillus</taxon>
    </lineage>
</organism>
<feature type="region of interest" description="Disordered" evidence="1">
    <location>
        <begin position="59"/>
        <end position="85"/>
    </location>
</feature>
<dbReference type="AlphaFoldDB" id="A0AAD4HHK8"/>